<dbReference type="Pfam" id="PF13620">
    <property type="entry name" value="CarboxypepD_reg"/>
    <property type="match status" value="1"/>
</dbReference>
<dbReference type="RefSeq" id="WP_098075094.1">
    <property type="nucleotide sequence ID" value="NZ_PDEQ01000003.1"/>
</dbReference>
<name>A0A2A8CZ00_9BACT</name>
<dbReference type="Proteomes" id="UP000220102">
    <property type="component" value="Unassembled WGS sequence"/>
</dbReference>
<evidence type="ECO:0008006" key="4">
    <source>
        <dbReference type="Google" id="ProtNLM"/>
    </source>
</evidence>
<sequence>MTRLFSVVLVVLTLFAAADVQAQPQTPSGRAVLTGVVTDAETGDPLQDVNVFIAESMTGTATDANGRYRIERVPLGAHRLYVSSIGYESAARNLNLREARVYNVDFALQVTVLEEEGVTVEAERDEKWQERYAKFQRLFIGETPNAKQTEIQNPEVLRFDGGVGSLEAYSVEPLVIINRALGYRVEYFLEEFVATPGRTRYNGEPLFSELEGSVDEREQWAEARRRAFYGSFHHLMLAMLANNIEQHGFKLYMRPSSGGNFGSDSGPLGGGSLISGGQRYPTTVDDIMKDGEVATERVLDFNGVAEVIYLGEKETEAYTTWLNEYASSDAIRRNAPKFQTSQFWLERGPATIDYKGDIVDPYGVTVSGFFAFERVADQVPKEYRPQ</sequence>
<dbReference type="EMBL" id="PDEQ01000003">
    <property type="protein sequence ID" value="PEN13932.1"/>
    <property type="molecule type" value="Genomic_DNA"/>
</dbReference>
<feature type="chain" id="PRO_5013355236" description="Carboxypeptidase-like regulatory domain-containing protein" evidence="1">
    <location>
        <begin position="23"/>
        <end position="386"/>
    </location>
</feature>
<keyword evidence="3" id="KW-1185">Reference proteome</keyword>
<dbReference type="AlphaFoldDB" id="A0A2A8CZ00"/>
<dbReference type="Gene3D" id="2.60.40.1120">
    <property type="entry name" value="Carboxypeptidase-like, regulatory domain"/>
    <property type="match status" value="1"/>
</dbReference>
<protein>
    <recommendedName>
        <fullName evidence="4">Carboxypeptidase-like regulatory domain-containing protein</fullName>
    </recommendedName>
</protein>
<evidence type="ECO:0000313" key="3">
    <source>
        <dbReference type="Proteomes" id="UP000220102"/>
    </source>
</evidence>
<dbReference type="SUPFAM" id="SSF49464">
    <property type="entry name" value="Carboxypeptidase regulatory domain-like"/>
    <property type="match status" value="1"/>
</dbReference>
<comment type="caution">
    <text evidence="2">The sequence shown here is derived from an EMBL/GenBank/DDBJ whole genome shotgun (WGS) entry which is preliminary data.</text>
</comment>
<feature type="signal peptide" evidence="1">
    <location>
        <begin position="1"/>
        <end position="22"/>
    </location>
</feature>
<evidence type="ECO:0000313" key="2">
    <source>
        <dbReference type="EMBL" id="PEN13932.1"/>
    </source>
</evidence>
<evidence type="ECO:0000256" key="1">
    <source>
        <dbReference type="SAM" id="SignalP"/>
    </source>
</evidence>
<reference evidence="2 3" key="1">
    <citation type="submission" date="2017-10" db="EMBL/GenBank/DDBJ databases">
        <title>Draft genome of Longibacter Salinarum.</title>
        <authorList>
            <person name="Goh K.M."/>
            <person name="Shamsir M.S."/>
            <person name="Lim S.W."/>
        </authorList>
    </citation>
    <scope>NUCLEOTIDE SEQUENCE [LARGE SCALE GENOMIC DNA]</scope>
    <source>
        <strain evidence="2 3">KCTC 52045</strain>
    </source>
</reference>
<accession>A0A2A8CZ00</accession>
<keyword evidence="1" id="KW-0732">Signal</keyword>
<dbReference type="OrthoDB" id="1223654at2"/>
<gene>
    <name evidence="2" type="ORF">CRI94_07710</name>
</gene>
<organism evidence="2 3">
    <name type="scientific">Longibacter salinarum</name>
    <dbReference type="NCBI Taxonomy" id="1850348"/>
    <lineage>
        <taxon>Bacteria</taxon>
        <taxon>Pseudomonadati</taxon>
        <taxon>Rhodothermota</taxon>
        <taxon>Rhodothermia</taxon>
        <taxon>Rhodothermales</taxon>
        <taxon>Salisaetaceae</taxon>
        <taxon>Longibacter</taxon>
    </lineage>
</organism>
<dbReference type="InterPro" id="IPR008969">
    <property type="entry name" value="CarboxyPept-like_regulatory"/>
</dbReference>
<proteinExistence type="predicted"/>